<accession>A0A9P5CYM0</accession>
<keyword evidence="1" id="KW-0732">Signal</keyword>
<dbReference type="EMBL" id="JAANYQ010000016">
    <property type="protein sequence ID" value="KAF4120588.1"/>
    <property type="molecule type" value="Genomic_DNA"/>
</dbReference>
<dbReference type="Proteomes" id="UP000749293">
    <property type="component" value="Unassembled WGS sequence"/>
</dbReference>
<evidence type="ECO:0000313" key="3">
    <source>
        <dbReference type="EMBL" id="KAF4120588.1"/>
    </source>
</evidence>
<name>A0A9P5CYM0_9HYPO</name>
<dbReference type="Pfam" id="PF25484">
    <property type="entry name" value="DUF7907"/>
    <property type="match status" value="1"/>
</dbReference>
<dbReference type="AlphaFoldDB" id="A0A9P5CYM0"/>
<reference evidence="3" key="1">
    <citation type="submission" date="2020-03" db="EMBL/GenBank/DDBJ databases">
        <title>Site-based positive gene gene selection in Geosmithia morbida across the United States reveals a broad range of putative effectors and factors for local host and environmental adapation.</title>
        <authorList>
            <person name="Onufrak A."/>
            <person name="Murdoch R.W."/>
            <person name="Gazis R."/>
            <person name="Huff M."/>
            <person name="Staton M."/>
            <person name="Klingeman W."/>
            <person name="Hadziabdic D."/>
        </authorList>
    </citation>
    <scope>NUCLEOTIDE SEQUENCE</scope>
    <source>
        <strain evidence="3">1262</strain>
    </source>
</reference>
<dbReference type="GeneID" id="55969254"/>
<comment type="caution">
    <text evidence="3">The sequence shown here is derived from an EMBL/GenBank/DDBJ whole genome shotgun (WGS) entry which is preliminary data.</text>
</comment>
<gene>
    <name evidence="3" type="ORF">GMORB2_3026</name>
</gene>
<protein>
    <recommendedName>
        <fullName evidence="2">DUF7907 domain-containing protein</fullName>
    </recommendedName>
</protein>
<evidence type="ECO:0000259" key="2">
    <source>
        <dbReference type="Pfam" id="PF25484"/>
    </source>
</evidence>
<sequence length="221" mass="23063">MKYTPAVSALVALAPLVGATDYTEPMAKQSSFQAFNLCVNVLGDQNSGPRFDPPIQDAYVNSLHVGAGLALAQVTLDIGRVFYQNGTAANAAATSIITDGGTPPFPEGLTVVPDDPAQPALATVHIDSGAGTPGLNISPRPGPELRTSNTTDSGQFLACHEPIPYYSGAVFTVIKHLTPATAPVPPECKAIQLFPKCTRLNDLPPGASSNHASVMQTECYF</sequence>
<dbReference type="RefSeq" id="XP_035319240.1">
    <property type="nucleotide sequence ID" value="XM_035465002.1"/>
</dbReference>
<evidence type="ECO:0000313" key="4">
    <source>
        <dbReference type="Proteomes" id="UP000749293"/>
    </source>
</evidence>
<evidence type="ECO:0000256" key="1">
    <source>
        <dbReference type="SAM" id="SignalP"/>
    </source>
</evidence>
<dbReference type="InterPro" id="IPR057229">
    <property type="entry name" value="DUF7907"/>
</dbReference>
<dbReference type="OrthoDB" id="3518533at2759"/>
<organism evidence="3 4">
    <name type="scientific">Geosmithia morbida</name>
    <dbReference type="NCBI Taxonomy" id="1094350"/>
    <lineage>
        <taxon>Eukaryota</taxon>
        <taxon>Fungi</taxon>
        <taxon>Dikarya</taxon>
        <taxon>Ascomycota</taxon>
        <taxon>Pezizomycotina</taxon>
        <taxon>Sordariomycetes</taxon>
        <taxon>Hypocreomycetidae</taxon>
        <taxon>Hypocreales</taxon>
        <taxon>Bionectriaceae</taxon>
        <taxon>Geosmithia</taxon>
    </lineage>
</organism>
<keyword evidence="4" id="KW-1185">Reference proteome</keyword>
<proteinExistence type="predicted"/>
<feature type="domain" description="DUF7907" evidence="2">
    <location>
        <begin position="33"/>
        <end position="197"/>
    </location>
</feature>
<feature type="chain" id="PRO_5040392370" description="DUF7907 domain-containing protein" evidence="1">
    <location>
        <begin position="20"/>
        <end position="221"/>
    </location>
</feature>
<feature type="signal peptide" evidence="1">
    <location>
        <begin position="1"/>
        <end position="19"/>
    </location>
</feature>